<proteinExistence type="predicted"/>
<comment type="caution">
    <text evidence="3">The sequence shown here is derived from an EMBL/GenBank/DDBJ whole genome shotgun (WGS) entry which is preliminary data.</text>
</comment>
<keyword evidence="2" id="KW-0234">DNA repair</keyword>
<keyword evidence="1" id="KW-0227">DNA damage</keyword>
<dbReference type="Gene3D" id="1.10.1670.40">
    <property type="match status" value="1"/>
</dbReference>
<sequence length="192" mass="21501">MAYPALLSIFEELGPPEVIKRSSQPLPVSVVKIVVGQMLSGAAAATIYRRLEKLYLEEGIEGPHLLKDKSLRSAGLSTAKTKAIRGFADAHAREPERFEAWKRCSYDELKKDATRLWGLSSWSASILALSHFGMTDVWPSEDGSIQRAVRIIRQSIEPEFQADKAAPYRTYLAKMLWAALDNSLLTDQPRNR</sequence>
<dbReference type="GO" id="GO:0032993">
    <property type="term" value="C:protein-DNA complex"/>
    <property type="evidence" value="ECO:0007669"/>
    <property type="project" value="TreeGrafter"/>
</dbReference>
<evidence type="ECO:0008006" key="5">
    <source>
        <dbReference type="Google" id="ProtNLM"/>
    </source>
</evidence>
<gene>
    <name evidence="3" type="ORF">GRI68_05420</name>
</gene>
<accession>A0A6I4U599</accession>
<evidence type="ECO:0000256" key="2">
    <source>
        <dbReference type="ARBA" id="ARBA00023204"/>
    </source>
</evidence>
<dbReference type="GO" id="GO:0005737">
    <property type="term" value="C:cytoplasm"/>
    <property type="evidence" value="ECO:0007669"/>
    <property type="project" value="TreeGrafter"/>
</dbReference>
<name>A0A6I4U599_9SPHN</name>
<dbReference type="OrthoDB" id="9785929at2"/>
<keyword evidence="4" id="KW-1185">Reference proteome</keyword>
<dbReference type="Gene3D" id="1.10.340.30">
    <property type="entry name" value="Hypothetical protein, domain 2"/>
    <property type="match status" value="1"/>
</dbReference>
<evidence type="ECO:0000313" key="3">
    <source>
        <dbReference type="EMBL" id="MXP09611.1"/>
    </source>
</evidence>
<dbReference type="InterPro" id="IPR011257">
    <property type="entry name" value="DNA_glycosylase"/>
</dbReference>
<dbReference type="SUPFAM" id="SSF48150">
    <property type="entry name" value="DNA-glycosylase"/>
    <property type="match status" value="1"/>
</dbReference>
<dbReference type="Proteomes" id="UP000429229">
    <property type="component" value="Unassembled WGS sequence"/>
</dbReference>
<reference evidence="3 4" key="1">
    <citation type="submission" date="2019-12" db="EMBL/GenBank/DDBJ databases">
        <title>Genomic-based taxomic classification of the family Erythrobacteraceae.</title>
        <authorList>
            <person name="Xu L."/>
        </authorList>
    </citation>
    <scope>NUCLEOTIDE SEQUENCE [LARGE SCALE GENOMIC DNA]</scope>
    <source>
        <strain evidence="3 4">LMG 29519</strain>
    </source>
</reference>
<evidence type="ECO:0000313" key="4">
    <source>
        <dbReference type="Proteomes" id="UP000429229"/>
    </source>
</evidence>
<dbReference type="PANTHER" id="PTHR43003:SF5">
    <property type="entry name" value="DNA-3-METHYLADENINE GLYCOSYLASE"/>
    <property type="match status" value="1"/>
</dbReference>
<organism evidence="3 4">
    <name type="scientific">Alteriqipengyuania halimionae</name>
    <dbReference type="NCBI Taxonomy" id="1926630"/>
    <lineage>
        <taxon>Bacteria</taxon>
        <taxon>Pseudomonadati</taxon>
        <taxon>Pseudomonadota</taxon>
        <taxon>Alphaproteobacteria</taxon>
        <taxon>Sphingomonadales</taxon>
        <taxon>Erythrobacteraceae</taxon>
        <taxon>Alteriqipengyuania</taxon>
    </lineage>
</organism>
<protein>
    <recommendedName>
        <fullName evidence="5">HhH-GPD domain-containing protein</fullName>
    </recommendedName>
</protein>
<dbReference type="InterPro" id="IPR051912">
    <property type="entry name" value="Alkylbase_DNA_Glycosylase/TA"/>
</dbReference>
<dbReference type="AlphaFoldDB" id="A0A6I4U599"/>
<dbReference type="RefSeq" id="WP_160616290.1">
    <property type="nucleotide sequence ID" value="NZ_WTYR01000001.1"/>
</dbReference>
<evidence type="ECO:0000256" key="1">
    <source>
        <dbReference type="ARBA" id="ARBA00022763"/>
    </source>
</evidence>
<dbReference type="GO" id="GO:0006307">
    <property type="term" value="P:DNA alkylation repair"/>
    <property type="evidence" value="ECO:0007669"/>
    <property type="project" value="TreeGrafter"/>
</dbReference>
<dbReference type="GO" id="GO:0006285">
    <property type="term" value="P:base-excision repair, AP site formation"/>
    <property type="evidence" value="ECO:0007669"/>
    <property type="project" value="TreeGrafter"/>
</dbReference>
<dbReference type="EMBL" id="WTYR01000001">
    <property type="protein sequence ID" value="MXP09611.1"/>
    <property type="molecule type" value="Genomic_DNA"/>
</dbReference>
<dbReference type="PANTHER" id="PTHR43003">
    <property type="entry name" value="DNA-3-METHYLADENINE GLYCOSYLASE"/>
    <property type="match status" value="1"/>
</dbReference>
<dbReference type="GO" id="GO:0032131">
    <property type="term" value="F:alkylated DNA binding"/>
    <property type="evidence" value="ECO:0007669"/>
    <property type="project" value="TreeGrafter"/>
</dbReference>
<dbReference type="GO" id="GO:0008725">
    <property type="term" value="F:DNA-3-methyladenine glycosylase activity"/>
    <property type="evidence" value="ECO:0007669"/>
    <property type="project" value="TreeGrafter"/>
</dbReference>
<dbReference type="GO" id="GO:0043916">
    <property type="term" value="F:DNA-7-methylguanine glycosylase activity"/>
    <property type="evidence" value="ECO:0007669"/>
    <property type="project" value="TreeGrafter"/>
</dbReference>